<reference evidence="3" key="1">
    <citation type="journal article" date="2020" name="Stud. Mycol.">
        <title>101 Dothideomycetes genomes: a test case for predicting lifestyles and emergence of pathogens.</title>
        <authorList>
            <person name="Haridas S."/>
            <person name="Albert R."/>
            <person name="Binder M."/>
            <person name="Bloem J."/>
            <person name="Labutti K."/>
            <person name="Salamov A."/>
            <person name="Andreopoulos B."/>
            <person name="Baker S."/>
            <person name="Barry K."/>
            <person name="Bills G."/>
            <person name="Bluhm B."/>
            <person name="Cannon C."/>
            <person name="Castanera R."/>
            <person name="Culley D."/>
            <person name="Daum C."/>
            <person name="Ezra D."/>
            <person name="Gonzalez J."/>
            <person name="Henrissat B."/>
            <person name="Kuo A."/>
            <person name="Liang C."/>
            <person name="Lipzen A."/>
            <person name="Lutzoni F."/>
            <person name="Magnuson J."/>
            <person name="Mondo S."/>
            <person name="Nolan M."/>
            <person name="Ohm R."/>
            <person name="Pangilinan J."/>
            <person name="Park H.-J."/>
            <person name="Ramirez L."/>
            <person name="Alfaro M."/>
            <person name="Sun H."/>
            <person name="Tritt A."/>
            <person name="Yoshinaga Y."/>
            <person name="Zwiers L.-H."/>
            <person name="Turgeon B."/>
            <person name="Goodwin S."/>
            <person name="Spatafora J."/>
            <person name="Crous P."/>
            <person name="Grigoriev I."/>
        </authorList>
    </citation>
    <scope>NUCLEOTIDE SEQUENCE</scope>
    <source>
        <strain evidence="3">CBS 279.74</strain>
    </source>
</reference>
<dbReference type="Pfam" id="PF09791">
    <property type="entry name" value="Oxidored-like"/>
    <property type="match status" value="1"/>
</dbReference>
<evidence type="ECO:0000313" key="3">
    <source>
        <dbReference type="EMBL" id="KAF2712190.1"/>
    </source>
</evidence>
<feature type="region of interest" description="Disordered" evidence="1">
    <location>
        <begin position="184"/>
        <end position="208"/>
    </location>
</feature>
<organism evidence="3 4">
    <name type="scientific">Pleomassaria siparia CBS 279.74</name>
    <dbReference type="NCBI Taxonomy" id="1314801"/>
    <lineage>
        <taxon>Eukaryota</taxon>
        <taxon>Fungi</taxon>
        <taxon>Dikarya</taxon>
        <taxon>Ascomycota</taxon>
        <taxon>Pezizomycotina</taxon>
        <taxon>Dothideomycetes</taxon>
        <taxon>Pleosporomycetidae</taxon>
        <taxon>Pleosporales</taxon>
        <taxon>Pleomassariaceae</taxon>
        <taxon>Pleomassaria</taxon>
    </lineage>
</organism>
<accession>A0A6G1KHD3</accession>
<dbReference type="InterPro" id="IPR019180">
    <property type="entry name" value="Oxidoreductase-like_N"/>
</dbReference>
<evidence type="ECO:0000256" key="1">
    <source>
        <dbReference type="SAM" id="MobiDB-lite"/>
    </source>
</evidence>
<evidence type="ECO:0000313" key="4">
    <source>
        <dbReference type="Proteomes" id="UP000799428"/>
    </source>
</evidence>
<evidence type="ECO:0000259" key="2">
    <source>
        <dbReference type="Pfam" id="PF09791"/>
    </source>
</evidence>
<gene>
    <name evidence="3" type="ORF">K504DRAFT_479923</name>
</gene>
<dbReference type="GO" id="GO:0005739">
    <property type="term" value="C:mitochondrion"/>
    <property type="evidence" value="ECO:0007669"/>
    <property type="project" value="TreeGrafter"/>
</dbReference>
<dbReference type="EMBL" id="MU005766">
    <property type="protein sequence ID" value="KAF2712190.1"/>
    <property type="molecule type" value="Genomic_DNA"/>
</dbReference>
<feature type="domain" description="Oxidoreductase-like" evidence="2">
    <location>
        <begin position="128"/>
        <end position="171"/>
    </location>
</feature>
<dbReference type="Proteomes" id="UP000799428">
    <property type="component" value="Unassembled WGS sequence"/>
</dbReference>
<protein>
    <recommendedName>
        <fullName evidence="2">Oxidoreductase-like domain-containing protein</fullName>
    </recommendedName>
</protein>
<proteinExistence type="predicted"/>
<sequence length="242" mass="26594">MNVYCGGRKARLGLRQDSECDSRRVVLWFGGPIPGLQNNDRIQRRLKSYIAKDGEQANPIVGFYAELLSKPVAKVQPMTRTNPEPPLPESLPKTDKEETLNKARIVFGSRIAGPAERKAEIQAASHEIAGIMVPPRPTEPDNCCMSGCVNCVWDIYRDDMEEWAAKSAEARVALQAKRVGAKATPSNVAMSMDDDGGGSETSWSAGAGKDDLFDNIPVGIREFMKTEKMLKQKQQENRAATA</sequence>
<dbReference type="PANTHER" id="PTHR21193">
    <property type="entry name" value="OXIDOREDUCTASE-LIKE DOMAIN-CONTAINING PROTEIN 1"/>
    <property type="match status" value="1"/>
</dbReference>
<keyword evidence="4" id="KW-1185">Reference proteome</keyword>
<name>A0A6G1KHD3_9PLEO</name>
<dbReference type="OrthoDB" id="10064411at2759"/>
<dbReference type="AlphaFoldDB" id="A0A6G1KHD3"/>
<dbReference type="InterPro" id="IPR039251">
    <property type="entry name" value="OXLD1"/>
</dbReference>
<dbReference type="PANTHER" id="PTHR21193:SF3">
    <property type="entry name" value="OXIDOREDUCTASE-LIKE DOMAIN-CONTAINING PROTEIN 1"/>
    <property type="match status" value="1"/>
</dbReference>